<feature type="transmembrane region" description="Helical" evidence="9">
    <location>
        <begin position="97"/>
        <end position="119"/>
    </location>
</feature>
<dbReference type="Gene3D" id="1.20.1070.10">
    <property type="entry name" value="Rhodopsin 7-helix transmembrane proteins"/>
    <property type="match status" value="1"/>
</dbReference>
<keyword evidence="7" id="KW-0675">Receptor</keyword>
<keyword evidence="6 9" id="KW-0472">Membrane</keyword>
<evidence type="ECO:0000256" key="7">
    <source>
        <dbReference type="ARBA" id="ARBA00023170"/>
    </source>
</evidence>
<evidence type="ECO:0000256" key="8">
    <source>
        <dbReference type="ARBA" id="ARBA00023224"/>
    </source>
</evidence>
<evidence type="ECO:0000256" key="5">
    <source>
        <dbReference type="ARBA" id="ARBA00023040"/>
    </source>
</evidence>
<evidence type="ECO:0000256" key="4">
    <source>
        <dbReference type="ARBA" id="ARBA00022989"/>
    </source>
</evidence>
<dbReference type="Pfam" id="PF00001">
    <property type="entry name" value="7tm_1"/>
    <property type="match status" value="1"/>
</dbReference>
<dbReference type="GO" id="GO:0005886">
    <property type="term" value="C:plasma membrane"/>
    <property type="evidence" value="ECO:0007669"/>
    <property type="project" value="UniProtKB-SubCell"/>
</dbReference>
<dbReference type="AlphaFoldDB" id="A0A8W8IBY0"/>
<evidence type="ECO:0000313" key="12">
    <source>
        <dbReference type="Proteomes" id="UP000005408"/>
    </source>
</evidence>
<keyword evidence="12" id="KW-1185">Reference proteome</keyword>
<dbReference type="InterPro" id="IPR000276">
    <property type="entry name" value="GPCR_Rhodpsn"/>
</dbReference>
<dbReference type="PANTHER" id="PTHR24230">
    <property type="entry name" value="G-PROTEIN COUPLED RECEPTOR"/>
    <property type="match status" value="1"/>
</dbReference>
<dbReference type="InterPro" id="IPR017452">
    <property type="entry name" value="GPCR_Rhodpsn_7TM"/>
</dbReference>
<feature type="transmembrane region" description="Helical" evidence="9">
    <location>
        <begin position="388"/>
        <end position="407"/>
    </location>
</feature>
<sequence length="473" mass="53540">MRNVFYRGRHYELGSHLKDKKSESADAPMDVTSPRNNTTPAVLPETYILWHLNEKAYAKNKPAIIFLLISMIVGTVGNGLVIYVYGWRLRPNSSKNIFITWLAVFDLISCCVTIPFEVFDLRFPMLYGEGIICKISRTLAFAVNITSGLILVLIAFDRLQITRPPYKSYTKRKTRCLILLVTLISLVVSIPALFVFGTKTIRTIFPGISGKDCSYDDAIKDTMLPIIYYVLLAVIFLLTFVILGILYIKIAIAIYEWKHSIIGEALALSSNKWRKTSQSLSVKSDNFATVTSKTRADANYLEDSFVSQNNGHLDNSQYNELSSHDQENSLTNEQFHNLSTLSSSSKQRYEVNIASSTKSTKSSISEHTNDGKRKLSVKERASPVKSNVLFITITVVFVLSYLPFLLFELLKGVLKEGTFDETAFEVVTKSVYLNNLVNPVIYGIYNVNYREEIRNLFCLRSTVNSRYRSSISK</sequence>
<dbReference type="SUPFAM" id="SSF81321">
    <property type="entry name" value="Family A G protein-coupled receptor-like"/>
    <property type="match status" value="1"/>
</dbReference>
<name>A0A8W8IBY0_MAGGI</name>
<feature type="transmembrane region" description="Helical" evidence="9">
    <location>
        <begin position="177"/>
        <end position="196"/>
    </location>
</feature>
<comment type="subcellular location">
    <subcellularLocation>
        <location evidence="1">Cell membrane</location>
        <topology evidence="1">Multi-pass membrane protein</topology>
    </subcellularLocation>
</comment>
<evidence type="ECO:0000256" key="1">
    <source>
        <dbReference type="ARBA" id="ARBA00004651"/>
    </source>
</evidence>
<keyword evidence="8" id="KW-0807">Transducer</keyword>
<dbReference type="CDD" id="cd00637">
    <property type="entry name" value="7tm_classA_rhodopsin-like"/>
    <property type="match status" value="1"/>
</dbReference>
<feature type="domain" description="G-protein coupled receptors family 1 profile" evidence="10">
    <location>
        <begin position="77"/>
        <end position="442"/>
    </location>
</feature>
<evidence type="ECO:0000256" key="3">
    <source>
        <dbReference type="ARBA" id="ARBA00022692"/>
    </source>
</evidence>
<organism evidence="11 12">
    <name type="scientific">Magallana gigas</name>
    <name type="common">Pacific oyster</name>
    <name type="synonym">Crassostrea gigas</name>
    <dbReference type="NCBI Taxonomy" id="29159"/>
    <lineage>
        <taxon>Eukaryota</taxon>
        <taxon>Metazoa</taxon>
        <taxon>Spiralia</taxon>
        <taxon>Lophotrochozoa</taxon>
        <taxon>Mollusca</taxon>
        <taxon>Bivalvia</taxon>
        <taxon>Autobranchia</taxon>
        <taxon>Pteriomorphia</taxon>
        <taxon>Ostreida</taxon>
        <taxon>Ostreoidea</taxon>
        <taxon>Ostreidae</taxon>
        <taxon>Magallana</taxon>
    </lineage>
</organism>
<keyword evidence="2" id="KW-1003">Cell membrane</keyword>
<dbReference type="PRINTS" id="PR00237">
    <property type="entry name" value="GPCRRHODOPSN"/>
</dbReference>
<dbReference type="GO" id="GO:0007218">
    <property type="term" value="P:neuropeptide signaling pathway"/>
    <property type="evidence" value="ECO:0007669"/>
    <property type="project" value="TreeGrafter"/>
</dbReference>
<keyword evidence="4 9" id="KW-1133">Transmembrane helix</keyword>
<feature type="transmembrane region" description="Helical" evidence="9">
    <location>
        <begin position="226"/>
        <end position="248"/>
    </location>
</feature>
<evidence type="ECO:0000256" key="9">
    <source>
        <dbReference type="SAM" id="Phobius"/>
    </source>
</evidence>
<evidence type="ECO:0000256" key="2">
    <source>
        <dbReference type="ARBA" id="ARBA00022475"/>
    </source>
</evidence>
<dbReference type="EnsemblMetazoa" id="G13275.9">
    <property type="protein sequence ID" value="G13275.9:cds"/>
    <property type="gene ID" value="G13275"/>
</dbReference>
<dbReference type="GO" id="GO:0008528">
    <property type="term" value="F:G protein-coupled peptide receptor activity"/>
    <property type="evidence" value="ECO:0007669"/>
    <property type="project" value="TreeGrafter"/>
</dbReference>
<keyword evidence="5" id="KW-0297">G-protein coupled receptor</keyword>
<evidence type="ECO:0000256" key="6">
    <source>
        <dbReference type="ARBA" id="ARBA00023136"/>
    </source>
</evidence>
<dbReference type="Proteomes" id="UP000005408">
    <property type="component" value="Unassembled WGS sequence"/>
</dbReference>
<dbReference type="PROSITE" id="PS50262">
    <property type="entry name" value="G_PROTEIN_RECEP_F1_2"/>
    <property type="match status" value="1"/>
</dbReference>
<accession>A0A8W8IBY0</accession>
<keyword evidence="3 9" id="KW-0812">Transmembrane</keyword>
<reference evidence="11" key="1">
    <citation type="submission" date="2022-08" db="UniProtKB">
        <authorList>
            <consortium name="EnsemblMetazoa"/>
        </authorList>
    </citation>
    <scope>IDENTIFICATION</scope>
    <source>
        <strain evidence="11">05x7-T-G4-1.051#20</strain>
    </source>
</reference>
<protein>
    <recommendedName>
        <fullName evidence="10">G-protein coupled receptors family 1 profile domain-containing protein</fullName>
    </recommendedName>
</protein>
<evidence type="ECO:0000259" key="10">
    <source>
        <dbReference type="PROSITE" id="PS50262"/>
    </source>
</evidence>
<feature type="transmembrane region" description="Helical" evidence="9">
    <location>
        <begin position="139"/>
        <end position="156"/>
    </location>
</feature>
<proteinExistence type="predicted"/>
<evidence type="ECO:0000313" key="11">
    <source>
        <dbReference type="EnsemblMetazoa" id="G13275.9:cds"/>
    </source>
</evidence>
<feature type="transmembrane region" description="Helical" evidence="9">
    <location>
        <begin position="63"/>
        <end position="85"/>
    </location>
</feature>